<dbReference type="InterPro" id="IPR010259">
    <property type="entry name" value="S8pro/Inhibitor_I9"/>
</dbReference>
<evidence type="ECO:0000256" key="5">
    <source>
        <dbReference type="ARBA" id="ARBA00022825"/>
    </source>
</evidence>
<evidence type="ECO:0000256" key="4">
    <source>
        <dbReference type="ARBA" id="ARBA00022801"/>
    </source>
</evidence>
<dbReference type="GO" id="GO:0006508">
    <property type="term" value="P:proteolysis"/>
    <property type="evidence" value="ECO:0007669"/>
    <property type="project" value="UniProtKB-KW"/>
</dbReference>
<evidence type="ECO:0000256" key="2">
    <source>
        <dbReference type="ARBA" id="ARBA00022670"/>
    </source>
</evidence>
<sequence length="261" mass="28323">MFVQLYIVYLGDVKHGHPNDVIPSHHDILRSVLGSCELVKNFSKEDSMACMVHNYKHGFLGFAAMLTEDEARQVAEFPEVISVRPSGWHTAKTTRSWDFLGLSYQVPSDLLNKGRYGEDIIIGVVDSGIWPESRSFSDEGYGPVPSRWKGVCQVGDGEAWDRNNCSRKIIGARFYSAGMEDALHKTEDADTHGTHTASTAAGSVVEAASFHGLASGFARGGVPHARIAVYKVLWKIADGSNSGSTADILAAIDDAIHDGVD</sequence>
<evidence type="ECO:0000313" key="10">
    <source>
        <dbReference type="Proteomes" id="UP000324897"/>
    </source>
</evidence>
<evidence type="ECO:0000256" key="1">
    <source>
        <dbReference type="ARBA" id="ARBA00011073"/>
    </source>
</evidence>
<dbReference type="GO" id="GO:0004252">
    <property type="term" value="F:serine-type endopeptidase activity"/>
    <property type="evidence" value="ECO:0007669"/>
    <property type="project" value="InterPro"/>
</dbReference>
<evidence type="ECO:0000313" key="9">
    <source>
        <dbReference type="EMBL" id="TVU34826.1"/>
    </source>
</evidence>
<feature type="non-terminal residue" evidence="9">
    <location>
        <position position="261"/>
    </location>
</feature>
<dbReference type="Gramene" id="TVU34826">
    <property type="protein sequence ID" value="TVU34826"/>
    <property type="gene ID" value="EJB05_16679"/>
</dbReference>
<dbReference type="Pfam" id="PF00082">
    <property type="entry name" value="Peptidase_S8"/>
    <property type="match status" value="1"/>
</dbReference>
<dbReference type="Gene3D" id="3.30.70.80">
    <property type="entry name" value="Peptidase S8 propeptide/proteinase inhibitor I9"/>
    <property type="match status" value="1"/>
</dbReference>
<dbReference type="InterPro" id="IPR037045">
    <property type="entry name" value="S8pro/Inhibitor_I9_sf"/>
</dbReference>
<keyword evidence="3" id="KW-0732">Signal</keyword>
<keyword evidence="2" id="KW-0645">Protease</keyword>
<dbReference type="FunFam" id="3.30.70.80:FF:000002">
    <property type="entry name" value="Subtilisin-like protease SBT5.3"/>
    <property type="match status" value="1"/>
</dbReference>
<evidence type="ECO:0000256" key="6">
    <source>
        <dbReference type="PROSITE-ProRule" id="PRU01240"/>
    </source>
</evidence>
<dbReference type="Gene3D" id="3.40.50.200">
    <property type="entry name" value="Peptidase S8/S53 domain"/>
    <property type="match status" value="1"/>
</dbReference>
<comment type="caution">
    <text evidence="9">The sequence shown here is derived from an EMBL/GenBank/DDBJ whole genome shotgun (WGS) entry which is preliminary data.</text>
</comment>
<feature type="domain" description="Inhibitor I9" evidence="8">
    <location>
        <begin position="6"/>
        <end position="86"/>
    </location>
</feature>
<dbReference type="InterPro" id="IPR015500">
    <property type="entry name" value="Peptidase_S8_subtilisin-rel"/>
</dbReference>
<keyword evidence="10" id="KW-1185">Reference proteome</keyword>
<dbReference type="Pfam" id="PF05922">
    <property type="entry name" value="Inhibitor_I9"/>
    <property type="match status" value="1"/>
</dbReference>
<dbReference type="PRINTS" id="PR00723">
    <property type="entry name" value="SUBTILISIN"/>
</dbReference>
<dbReference type="InterPro" id="IPR000209">
    <property type="entry name" value="Peptidase_S8/S53_dom"/>
</dbReference>
<proteinExistence type="inferred from homology"/>
<dbReference type="InterPro" id="IPR045051">
    <property type="entry name" value="SBT"/>
</dbReference>
<protein>
    <recommendedName>
        <fullName evidence="11">Inhibitor I9 domain-containing protein</fullName>
    </recommendedName>
</protein>
<name>A0A5J9VFR4_9POAL</name>
<comment type="similarity">
    <text evidence="1 6">Belongs to the peptidase S8 family.</text>
</comment>
<keyword evidence="5" id="KW-0720">Serine protease</keyword>
<dbReference type="EMBL" id="RWGY01000009">
    <property type="protein sequence ID" value="TVU34826.1"/>
    <property type="molecule type" value="Genomic_DNA"/>
</dbReference>
<dbReference type="OrthoDB" id="687848at2759"/>
<evidence type="ECO:0000256" key="3">
    <source>
        <dbReference type="ARBA" id="ARBA00022729"/>
    </source>
</evidence>
<dbReference type="InterPro" id="IPR036852">
    <property type="entry name" value="Peptidase_S8/S53_dom_sf"/>
</dbReference>
<evidence type="ECO:0000259" key="8">
    <source>
        <dbReference type="Pfam" id="PF05922"/>
    </source>
</evidence>
<gene>
    <name evidence="9" type="ORF">EJB05_16679</name>
</gene>
<accession>A0A5J9VFR4</accession>
<comment type="caution">
    <text evidence="6">Lacks conserved residue(s) required for the propagation of feature annotation.</text>
</comment>
<dbReference type="PANTHER" id="PTHR10795">
    <property type="entry name" value="PROPROTEIN CONVERTASE SUBTILISIN/KEXIN"/>
    <property type="match status" value="1"/>
</dbReference>
<organism evidence="9 10">
    <name type="scientific">Eragrostis curvula</name>
    <name type="common">weeping love grass</name>
    <dbReference type="NCBI Taxonomy" id="38414"/>
    <lineage>
        <taxon>Eukaryota</taxon>
        <taxon>Viridiplantae</taxon>
        <taxon>Streptophyta</taxon>
        <taxon>Embryophyta</taxon>
        <taxon>Tracheophyta</taxon>
        <taxon>Spermatophyta</taxon>
        <taxon>Magnoliopsida</taxon>
        <taxon>Liliopsida</taxon>
        <taxon>Poales</taxon>
        <taxon>Poaceae</taxon>
        <taxon>PACMAD clade</taxon>
        <taxon>Chloridoideae</taxon>
        <taxon>Eragrostideae</taxon>
        <taxon>Eragrostidinae</taxon>
        <taxon>Eragrostis</taxon>
    </lineage>
</organism>
<evidence type="ECO:0008006" key="11">
    <source>
        <dbReference type="Google" id="ProtNLM"/>
    </source>
</evidence>
<reference evidence="9 10" key="1">
    <citation type="journal article" date="2019" name="Sci. Rep.">
        <title>A high-quality genome of Eragrostis curvula grass provides insights into Poaceae evolution and supports new strategies to enhance forage quality.</title>
        <authorList>
            <person name="Carballo J."/>
            <person name="Santos B.A.C.M."/>
            <person name="Zappacosta D."/>
            <person name="Garbus I."/>
            <person name="Selva J.P."/>
            <person name="Gallo C.A."/>
            <person name="Diaz A."/>
            <person name="Albertini E."/>
            <person name="Caccamo M."/>
            <person name="Echenique V."/>
        </authorList>
    </citation>
    <scope>NUCLEOTIDE SEQUENCE [LARGE SCALE GENOMIC DNA]</scope>
    <source>
        <strain evidence="10">cv. Victoria</strain>
        <tissue evidence="9">Leaf</tissue>
    </source>
</reference>
<keyword evidence="4" id="KW-0378">Hydrolase</keyword>
<dbReference type="SUPFAM" id="SSF52743">
    <property type="entry name" value="Subtilisin-like"/>
    <property type="match status" value="1"/>
</dbReference>
<feature type="non-terminal residue" evidence="9">
    <location>
        <position position="1"/>
    </location>
</feature>
<dbReference type="PROSITE" id="PS51892">
    <property type="entry name" value="SUBTILASE"/>
    <property type="match status" value="1"/>
</dbReference>
<dbReference type="Proteomes" id="UP000324897">
    <property type="component" value="Unassembled WGS sequence"/>
</dbReference>
<feature type="domain" description="Peptidase S8/S53" evidence="7">
    <location>
        <begin position="117"/>
        <end position="261"/>
    </location>
</feature>
<evidence type="ECO:0000259" key="7">
    <source>
        <dbReference type="Pfam" id="PF00082"/>
    </source>
</evidence>
<dbReference type="AlphaFoldDB" id="A0A5J9VFR4"/>